<dbReference type="EMBL" id="QVMU01000009">
    <property type="protein sequence ID" value="RJX70951.1"/>
    <property type="molecule type" value="Genomic_DNA"/>
</dbReference>
<name>A0A3A6QSB6_9VIBR</name>
<evidence type="ECO:0000259" key="1">
    <source>
        <dbReference type="Pfam" id="PF07883"/>
    </source>
</evidence>
<proteinExistence type="predicted"/>
<accession>A0A3A6QSB6</accession>
<evidence type="ECO:0000313" key="3">
    <source>
        <dbReference type="Proteomes" id="UP000273252"/>
    </source>
</evidence>
<dbReference type="InterPro" id="IPR013096">
    <property type="entry name" value="Cupin_2"/>
</dbReference>
<gene>
    <name evidence="2" type="ORF">DZ860_11495</name>
</gene>
<dbReference type="OrthoDB" id="9798585at2"/>
<dbReference type="Gene3D" id="2.60.120.10">
    <property type="entry name" value="Jelly Rolls"/>
    <property type="match status" value="1"/>
</dbReference>
<reference evidence="2 3" key="1">
    <citation type="submission" date="2018-08" db="EMBL/GenBank/DDBJ databases">
        <title>Vibrio isolated from the Eastern China Marginal Seas.</title>
        <authorList>
            <person name="Li Y."/>
        </authorList>
    </citation>
    <scope>NUCLEOTIDE SEQUENCE [LARGE SCALE GENOMIC DNA]</scope>
    <source>
        <strain evidence="2 3">BEI233</strain>
    </source>
</reference>
<dbReference type="InterPro" id="IPR014710">
    <property type="entry name" value="RmlC-like_jellyroll"/>
</dbReference>
<feature type="domain" description="Cupin type-2" evidence="1">
    <location>
        <begin position="44"/>
        <end position="102"/>
    </location>
</feature>
<evidence type="ECO:0000313" key="2">
    <source>
        <dbReference type="EMBL" id="RJX70951.1"/>
    </source>
</evidence>
<dbReference type="AlphaFoldDB" id="A0A3A6QSB6"/>
<protein>
    <submittedName>
        <fullName evidence="2">Cupin domain-containing protein</fullName>
    </submittedName>
</protein>
<keyword evidence="3" id="KW-1185">Reference proteome</keyword>
<dbReference type="Proteomes" id="UP000273252">
    <property type="component" value="Unassembled WGS sequence"/>
</dbReference>
<dbReference type="SUPFAM" id="SSF51182">
    <property type="entry name" value="RmlC-like cupins"/>
    <property type="match status" value="1"/>
</dbReference>
<dbReference type="Pfam" id="PF07883">
    <property type="entry name" value="Cupin_2"/>
    <property type="match status" value="1"/>
</dbReference>
<sequence>MLNLFNDLPANFNEEQFDDLLVHKNLRIERIVSHGQSSPDGFWYDQQEHEWVTVLKGFAQIEFDDGKIVDLNVGDHLNIAAHQKHRVRSTQAETETIWLAVFYQ</sequence>
<dbReference type="InterPro" id="IPR011051">
    <property type="entry name" value="RmlC_Cupin_sf"/>
</dbReference>
<dbReference type="CDD" id="cd06981">
    <property type="entry name" value="cupin_reut_a1446"/>
    <property type="match status" value="1"/>
</dbReference>
<comment type="caution">
    <text evidence="2">The sequence shown here is derived from an EMBL/GenBank/DDBJ whole genome shotgun (WGS) entry which is preliminary data.</text>
</comment>
<organism evidence="2 3">
    <name type="scientific">Vibrio sinensis</name>
    <dbReference type="NCBI Taxonomy" id="2302434"/>
    <lineage>
        <taxon>Bacteria</taxon>
        <taxon>Pseudomonadati</taxon>
        <taxon>Pseudomonadota</taxon>
        <taxon>Gammaproteobacteria</taxon>
        <taxon>Vibrionales</taxon>
        <taxon>Vibrionaceae</taxon>
        <taxon>Vibrio</taxon>
    </lineage>
</organism>